<evidence type="ECO:0000256" key="1">
    <source>
        <dbReference type="ARBA" id="ARBA00002995"/>
    </source>
</evidence>
<proteinExistence type="predicted"/>
<feature type="binding site" evidence="15">
    <location>
        <position position="562"/>
    </location>
    <ligand>
        <name>[4Fe-4S] cluster</name>
        <dbReference type="ChEBI" id="CHEBI:49883"/>
        <label>2</label>
    </ligand>
</feature>
<keyword evidence="5 14" id="KW-0813">Transport</keyword>
<evidence type="ECO:0000256" key="8">
    <source>
        <dbReference type="ARBA" id="ARBA00022982"/>
    </source>
</evidence>
<evidence type="ECO:0000259" key="16">
    <source>
        <dbReference type="PROSITE" id="PS51379"/>
    </source>
</evidence>
<dbReference type="KEGG" id="mby:MSBRM_0807"/>
<dbReference type="EMBL" id="CP009528">
    <property type="protein sequence ID" value="AKB53805.1"/>
    <property type="molecule type" value="Genomic_DNA"/>
</dbReference>
<dbReference type="InterPro" id="IPR045025">
    <property type="entry name" value="HACL1-like"/>
</dbReference>
<feature type="binding site" evidence="15">
    <location>
        <position position="583"/>
    </location>
    <ligand>
        <name>[4Fe-4S] cluster</name>
        <dbReference type="ChEBI" id="CHEBI:49883"/>
        <label>2</label>
    </ligand>
</feature>
<evidence type="ECO:0000256" key="11">
    <source>
        <dbReference type="ARBA" id="ARBA00023014"/>
    </source>
</evidence>
<evidence type="ECO:0000313" key="18">
    <source>
        <dbReference type="Proteomes" id="UP000033033"/>
    </source>
</evidence>
<dbReference type="InterPro" id="IPR011766">
    <property type="entry name" value="TPP_enzyme_TPP-bd"/>
</dbReference>
<dbReference type="InterPro" id="IPR002880">
    <property type="entry name" value="Pyrv_Fd/Flavodoxin_OxRdtase_N"/>
</dbReference>
<dbReference type="FunFam" id="3.40.50.970:FF:000039">
    <property type="entry name" value="Indolepyruvate oxidoreductase subunit IorA"/>
    <property type="match status" value="1"/>
</dbReference>
<dbReference type="PROSITE" id="PS51379">
    <property type="entry name" value="4FE4S_FER_2"/>
    <property type="match status" value="2"/>
</dbReference>
<dbReference type="FunFam" id="3.40.50.970:FF:000080">
    <property type="entry name" value="Indolepyruvate oxidoreductase subunit IorA"/>
    <property type="match status" value="1"/>
</dbReference>
<dbReference type="PATRIC" id="fig|1434108.4.peg.975"/>
<evidence type="ECO:0000256" key="4">
    <source>
        <dbReference type="ARBA" id="ARBA00017710"/>
    </source>
</evidence>
<keyword evidence="17" id="KW-0670">Pyruvate</keyword>
<dbReference type="Gene3D" id="3.40.50.970">
    <property type="match status" value="2"/>
</dbReference>
<organism evidence="17 18">
    <name type="scientific">Methanosarcina barkeri MS</name>
    <dbReference type="NCBI Taxonomy" id="1434108"/>
    <lineage>
        <taxon>Archaea</taxon>
        <taxon>Methanobacteriati</taxon>
        <taxon>Methanobacteriota</taxon>
        <taxon>Stenosarchaea group</taxon>
        <taxon>Methanomicrobia</taxon>
        <taxon>Methanosarcinales</taxon>
        <taxon>Methanosarcinaceae</taxon>
        <taxon>Methanosarcina</taxon>
    </lineage>
</organism>
<feature type="binding site" evidence="15">
    <location>
        <position position="551"/>
    </location>
    <ligand>
        <name>[4Fe-4S] cluster</name>
        <dbReference type="ChEBI" id="CHEBI:49883"/>
        <label>1</label>
    </ligand>
</feature>
<feature type="binding site" evidence="15">
    <location>
        <position position="580"/>
    </location>
    <ligand>
        <name>[4Fe-4S] cluster</name>
        <dbReference type="ChEBI" id="CHEBI:49883"/>
        <label>2</label>
    </ligand>
</feature>
<dbReference type="Pfam" id="PF01855">
    <property type="entry name" value="POR_N"/>
    <property type="match status" value="1"/>
</dbReference>
<dbReference type="RefSeq" id="WP_048154752.1">
    <property type="nucleotide sequence ID" value="NZ_CP009528.1"/>
</dbReference>
<evidence type="ECO:0000256" key="5">
    <source>
        <dbReference type="ARBA" id="ARBA00022448"/>
    </source>
</evidence>
<keyword evidence="9 14" id="KW-0560">Oxidoreductase</keyword>
<feature type="domain" description="4Fe-4S ferredoxin-type" evidence="16">
    <location>
        <begin position="571"/>
        <end position="600"/>
    </location>
</feature>
<dbReference type="PIRSF" id="PIRSF006439">
    <property type="entry name" value="Indolepyruvate_ferr_oxidored"/>
    <property type="match status" value="1"/>
</dbReference>
<evidence type="ECO:0000313" key="17">
    <source>
        <dbReference type="EMBL" id="AKB53805.1"/>
    </source>
</evidence>
<dbReference type="GO" id="GO:0043805">
    <property type="term" value="F:indolepyruvate ferredoxin oxidoreductase activity"/>
    <property type="evidence" value="ECO:0007669"/>
    <property type="project" value="UniProtKB-UniRule"/>
</dbReference>
<evidence type="ECO:0000256" key="2">
    <source>
        <dbReference type="ARBA" id="ARBA00011238"/>
    </source>
</evidence>
<dbReference type="GO" id="GO:0051539">
    <property type="term" value="F:4 iron, 4 sulfur cluster binding"/>
    <property type="evidence" value="ECO:0007669"/>
    <property type="project" value="UniProtKB-UniRule"/>
</dbReference>
<keyword evidence="8 14" id="KW-0249">Electron transport</keyword>
<evidence type="ECO:0000256" key="9">
    <source>
        <dbReference type="ARBA" id="ARBA00023002"/>
    </source>
</evidence>
<dbReference type="HOGENOM" id="CLU_017727_0_0_2"/>
<dbReference type="NCBIfam" id="TIGR03336">
    <property type="entry name" value="IOR_alpha"/>
    <property type="match status" value="1"/>
</dbReference>
<evidence type="ECO:0000256" key="12">
    <source>
        <dbReference type="ARBA" id="ARBA00030514"/>
    </source>
</evidence>
<dbReference type="GO" id="GO:0006082">
    <property type="term" value="P:organic acid metabolic process"/>
    <property type="evidence" value="ECO:0007669"/>
    <property type="project" value="UniProtKB-ARBA"/>
</dbReference>
<dbReference type="InterPro" id="IPR029061">
    <property type="entry name" value="THDP-binding"/>
</dbReference>
<comment type="catalytic activity">
    <reaction evidence="13 14">
        <text>indole-3-pyruvate + 2 oxidized [2Fe-2S]-[ferredoxin] + CoA = (indol-3-yl)acetyl-CoA + 2 reduced [2Fe-2S]-[ferredoxin] + CO2 + H(+)</text>
        <dbReference type="Rhea" id="RHEA:12645"/>
        <dbReference type="Rhea" id="RHEA-COMP:10000"/>
        <dbReference type="Rhea" id="RHEA-COMP:10001"/>
        <dbReference type="ChEBI" id="CHEBI:15378"/>
        <dbReference type="ChEBI" id="CHEBI:16526"/>
        <dbReference type="ChEBI" id="CHEBI:17640"/>
        <dbReference type="ChEBI" id="CHEBI:33737"/>
        <dbReference type="ChEBI" id="CHEBI:33738"/>
        <dbReference type="ChEBI" id="CHEBI:57271"/>
        <dbReference type="ChEBI" id="CHEBI:57287"/>
        <dbReference type="EC" id="1.2.7.8"/>
    </reaction>
</comment>
<feature type="binding site" evidence="15">
    <location>
        <position position="590"/>
    </location>
    <ligand>
        <name>[4Fe-4S] cluster</name>
        <dbReference type="ChEBI" id="CHEBI:49883"/>
        <label>1</label>
    </ligand>
</feature>
<dbReference type="InterPro" id="IPR017896">
    <property type="entry name" value="4Fe4S_Fe-S-bd"/>
</dbReference>
<keyword evidence="10 14" id="KW-0408">Iron</keyword>
<dbReference type="SUPFAM" id="SSF52922">
    <property type="entry name" value="TK C-terminal domain-like"/>
    <property type="match status" value="1"/>
</dbReference>
<dbReference type="Pfam" id="PF00037">
    <property type="entry name" value="Fer4"/>
    <property type="match status" value="1"/>
</dbReference>
<comment type="cofactor">
    <cofactor evidence="14 15">
        <name>[4Fe-4S] cluster</name>
        <dbReference type="ChEBI" id="CHEBI:49883"/>
    </cofactor>
    <text evidence="14 15">Binds 2 [4Fe-4S] clusters. In this family the first cluster has a non-standard and varying [4Fe-4S] binding motif CX(2)CX(2)CX(4-5)CP.</text>
</comment>
<evidence type="ECO:0000256" key="6">
    <source>
        <dbReference type="ARBA" id="ARBA00022485"/>
    </source>
</evidence>
<feature type="binding site" evidence="15">
    <location>
        <position position="557"/>
    </location>
    <ligand>
        <name>[4Fe-4S] cluster</name>
        <dbReference type="ChEBI" id="CHEBI:49883"/>
        <label>1</label>
    </ligand>
</feature>
<dbReference type="GeneID" id="24844017"/>
<accession>A0A0E3QTF3</accession>
<dbReference type="Gene3D" id="3.40.50.920">
    <property type="match status" value="1"/>
</dbReference>
<keyword evidence="6 14" id="KW-0004">4Fe-4S</keyword>
<dbReference type="AlphaFoldDB" id="A0A0E3QTF3"/>
<feature type="domain" description="4Fe-4S ferredoxin-type" evidence="16">
    <location>
        <begin position="542"/>
        <end position="570"/>
    </location>
</feature>
<evidence type="ECO:0000256" key="13">
    <source>
        <dbReference type="ARBA" id="ARBA00048332"/>
    </source>
</evidence>
<evidence type="ECO:0000256" key="7">
    <source>
        <dbReference type="ARBA" id="ARBA00022723"/>
    </source>
</evidence>
<dbReference type="EC" id="1.2.7.8" evidence="3 14"/>
<protein>
    <recommendedName>
        <fullName evidence="4 14">Indolepyruvate oxidoreductase subunit IorA</fullName>
        <shortName evidence="14">IOR</shortName>
        <ecNumber evidence="3 14">1.2.7.8</ecNumber>
    </recommendedName>
    <alternativeName>
        <fullName evidence="12 14">Indolepyruvate ferredoxin oxidoreductase subunit alpha</fullName>
    </alternativeName>
</protein>
<dbReference type="CDD" id="cd07034">
    <property type="entry name" value="TPP_PYR_PFOR_IOR-alpha_like"/>
    <property type="match status" value="1"/>
</dbReference>
<reference evidence="17 18" key="1">
    <citation type="submission" date="2014-07" db="EMBL/GenBank/DDBJ databases">
        <title>Methanogenic archaea and the global carbon cycle.</title>
        <authorList>
            <person name="Henriksen J.R."/>
            <person name="Luke J."/>
            <person name="Reinhart S."/>
            <person name="Benedict M.N."/>
            <person name="Youngblut N.D."/>
            <person name="Metcalf M.E."/>
            <person name="Whitaker R.J."/>
            <person name="Metcalf W.W."/>
        </authorList>
    </citation>
    <scope>NUCLEOTIDE SEQUENCE [LARGE SCALE GENOMIC DNA]</scope>
    <source>
        <strain evidence="17 18">MS</strain>
    </source>
</reference>
<dbReference type="PANTHER" id="PTHR43710:SF7">
    <property type="entry name" value="INDOLEPYRUVATE OXIDOREDUCTASE SUBUNIT IORA"/>
    <property type="match status" value="1"/>
</dbReference>
<gene>
    <name evidence="17" type="ORF">MSBRM_0807</name>
</gene>
<feature type="binding site" evidence="15">
    <location>
        <position position="586"/>
    </location>
    <ligand>
        <name>[4Fe-4S] cluster</name>
        <dbReference type="ChEBI" id="CHEBI:49883"/>
        <label>2</label>
    </ligand>
</feature>
<keyword evidence="11 14" id="KW-0411">Iron-sulfur</keyword>
<dbReference type="GO" id="GO:0030976">
    <property type="term" value="F:thiamine pyrophosphate binding"/>
    <property type="evidence" value="ECO:0007669"/>
    <property type="project" value="InterPro"/>
</dbReference>
<dbReference type="CDD" id="cd02008">
    <property type="entry name" value="TPP_IOR_alpha"/>
    <property type="match status" value="1"/>
</dbReference>
<comment type="function">
    <text evidence="1 14">Catalyzes the ferredoxin-dependent oxidative decarboxylation of arylpyruvates.</text>
</comment>
<dbReference type="Pfam" id="PF02775">
    <property type="entry name" value="TPP_enzyme_C"/>
    <property type="match status" value="1"/>
</dbReference>
<evidence type="ECO:0000256" key="15">
    <source>
        <dbReference type="PIRSR" id="PIRSR006439-50"/>
    </source>
</evidence>
<evidence type="ECO:0000256" key="14">
    <source>
        <dbReference type="PIRNR" id="PIRNR006439"/>
    </source>
</evidence>
<dbReference type="Proteomes" id="UP000033033">
    <property type="component" value="Chromosome"/>
</dbReference>
<dbReference type="InterPro" id="IPR017721">
    <property type="entry name" value="IorA"/>
</dbReference>
<name>A0A0E3QTF3_METBA</name>
<dbReference type="STRING" id="1434108.MSBRM_0807"/>
<dbReference type="InterPro" id="IPR009014">
    <property type="entry name" value="Transketo_C/PFOR_II"/>
</dbReference>
<feature type="binding site" evidence="15">
    <location>
        <position position="554"/>
    </location>
    <ligand>
        <name>[4Fe-4S] cluster</name>
        <dbReference type="ChEBI" id="CHEBI:49883"/>
        <label>1</label>
    </ligand>
</feature>
<keyword evidence="7 14" id="KW-0479">Metal-binding</keyword>
<dbReference type="PANTHER" id="PTHR43710">
    <property type="entry name" value="2-HYDROXYACYL-COA LYASE"/>
    <property type="match status" value="1"/>
</dbReference>
<dbReference type="GO" id="GO:0046872">
    <property type="term" value="F:metal ion binding"/>
    <property type="evidence" value="ECO:0007669"/>
    <property type="project" value="UniProtKB-UniRule"/>
</dbReference>
<keyword evidence="18" id="KW-1185">Reference proteome</keyword>
<evidence type="ECO:0000256" key="3">
    <source>
        <dbReference type="ARBA" id="ARBA00012812"/>
    </source>
</evidence>
<comment type="subunit">
    <text evidence="2 14">Heterodimer of the IorA and IorB subunits.</text>
</comment>
<dbReference type="SUPFAM" id="SSF52518">
    <property type="entry name" value="Thiamin diphosphate-binding fold (THDP-binding)"/>
    <property type="match status" value="2"/>
</dbReference>
<dbReference type="GO" id="GO:0044272">
    <property type="term" value="P:sulfur compound biosynthetic process"/>
    <property type="evidence" value="ECO:0007669"/>
    <property type="project" value="UniProtKB-ARBA"/>
</dbReference>
<sequence>MTMREYMLGNVAIARGLLEGGVQVIAGYPGTPSSEIIDTLAARKDRDYHVEWSVNEKVAMEVAVGAAWTGVRSVVTMKHVGLNVAADPFMTLAYAGTKGGMIVIAADDPSCHSSQNEQDTRRYAQFALVPCFDPATPQEAKDMLPYAFEFSEKFEVPVIFRPTTRISHGKSDIELGEIPVEKPAPNFEKLLDRWVMLPKNARPRHTHLLSIQQSIEDALAESPWNSLELKSDAKFGVIGAGIASVYAKEALTELGLDVSYLKIGTYPVPKKLILELLETVDTVLVFEELEPIVEEQVKMIAQEAGIEVSVLGKTNGFVPREGELDVSAFLEVLKKTFDLETEAETSGKSLELAPRPPALCAGCSHRATFHSMKKVFGKDAIYPSDIGCYTLGIQSGTVETTLCMGSSISVASGLYHAGEKRPICCSIGDSTFFHSGMNSLLNAIVNKANITVTILDNRITAMTGHQPNPGVGYTATGEPTVQVSLEELCKAMGAEFVSVVDPYKLEETQEAFKAAKEFEGVAVVIARQPCVISGKRAGIRRNPYVIDPDKCEGCKQCIKFGCPAIEFNEQNKCAVITALCSGCGVCAQICKFDAIQEVKR</sequence>
<evidence type="ECO:0000256" key="10">
    <source>
        <dbReference type="ARBA" id="ARBA00023004"/>
    </source>
</evidence>